<sequence length="4936" mass="513528">MASEETLREYLKWATAELHDARRRIEELETAEPVAIVGMACRYPGDITSPQDLWDLVSRGEDAIGPLPDDRGWDLDRLYHPDPDHPGTTYTRHGGFLSDVAGFDADFFGISPREATAMDPQQRLLLETSWEAFEHAGIVPATLRGSRTGVFIGTNNLEYGWTSGSVPDEYAGHLTTGTAAAVVSGRLSYLYGLEGPAVTLDTACSSSLVALHLAVQALRGDECTLALVGGVTVLSSPGQLLGFSAQHGLAADGRCKAFADSADGMGLADGVGLLLVEKLSDAERNGHRVLAVVRGSAVNQDGASNGLTAPNGPSQQRVIRMALADAGLSAADVDAVEAHGTGTTLGDPIEAQALMATYGQSRPADRPLWLGSVKSNIGHTGAAAGVAGLIKAVQAIRAKVLPQTLHAGERSTRIDWSAGEVELLTEAREWPDSGRPRRAGVSSFGISGTNAHVIVEEAPEAAEAAEVPAAGGVLPFVVSGRSEKGLRAQAERLAAYVRGGAELSGVASALVAARSALEFRGVVVAGDRDELVAGLEELAARESVPGGARSSTRPVFVFPGQGSQWVGMAAGLLDESAVFAERIAACEAALAPYVDWELGEVLRSSEEDWMGRVDVVQPVLWAVMVSLAGLWESFGVVPAAVVGHSQGEIAAACVAGALSLDDAAKVVALRSLAIVELAGTGGMASLGVSAERAAELIAAYEGRVSVAAVNGPGSVTVAGEPDALDALLADCDAADVWARRVPVDYASHSAQVESIRDRILTDLAGIEPMTPRVPFYSAVMVGRVETGALDAEYWYTNLRQTVRFEETVRLLLADGFDAFVETSAHPVLTTPVEGTVEDAAVVLGTLRRDEGDLRRFTTALGEAYANGLAVDWTPLVGTARTTGPDLPTYPFQHQRYWLRDTASAGLDDVAGLGLTGEGHPLLGASVSLADGQGFLLTGRLSLSSHPWLRDHAVDGTVLLPGTAFVELAIRAGDAAGCGVLEELTLQAPLVLPEHGGVQVQVLVAAPNPDGSRSVSVHSRPDDDTDADWARNAEGLLVHESATSDGPELPTWPPTGAQPIELDTFYADLAETGYAYGPSFRGLRAAWRATDGVYAEVALPAEQRDTAHRFGLHPALLDAALQAAALTDLDAEGGAIRLPFVWNGVRLRASGAASLRVRLAVRGGETVTVDAYDSTGRPVLTAQGLTLRPFTAGRLDDDTADSLFRLDWVPAPAAAPDGQPVTLLDCASLPFPDGEGPVRATAAVLERIQAWLADGNDARLVVVTHGAVAAAPGDAVPNLAHAPVWGLVRTAQSEHPGRFALVDTDDTAQSAALLDATISSGAPQTALREGRVLVPRLVRGGGAFDVLPSSASWRLGASGEGTIEGLALTESPVAPLERGQVRVEVRAAGLNFRDVLIALGMYPGATEMGSEGAGVVTEVGPGVEGLAVGDAVFGLFPAFGPQSVADQRMVTRMPEGWSFEQGASVPVVFLTAWYGLVELGGLQPGERVLVHAGAGGVGMAAIQIARHLGAEVFATASEGKWDTLRAMGLDDSHIASSRTLDFEQKFAEGVDVVLNSLAGEFTDASLRLLGDGGRFVEMGKTDLRDATEVAAQHGGVSYQAFDLVEAAGADGIARMLGVLMPLFAAGVLEPIGVRSFDVRRAPEAFRFMSGARHTGKLVLRMPRRLDPDGTVLITGGTGTLGTLVARHLVEEHGVRNLVLLSRSGGEVPEGLDARVVVEACDVSDREALAAVLERIPTPLTGVIHAAGALDDGLIESLTPERLERVLRAKVDGAVNLHELTAGHDLAAFVLFSSLAGILGGPAQANYAAANTFLDALAAHRREAGLAGTSLAWGLWGEASGMTGHLDREDLDRMARGGLVPFSSEFGLRLFDAGRSLPQALVVAARLDTAALRTLAGTGALPSVFHGLVRAPVRRVVAAEGERGGSDWQHEVAGLAPAERSRVLLELVQEHVAAVLGHGDPTAVAADRGFKDLGFDSLTAVELRNRLSARTGLRLPATLVFDHPTSAALARHLDAELPGGARPAPAAPEALTARADADEPIAIIGMACRYPGDVRSADDLWRLVSEGVDAITEFPANRGWDLSRLFHPDADNAGTSYARSGGFLHDADLFDADLFGINPREALAMDPQQRLLLETSWEALEHAGVAPDSLTGTLTGVYTGLVAQEYAGRLDRAPEELEGYLGTGNTPSVGSGRVAYTFGFEGPAVTVDTACSSSLVALHLAVRALRGGECTMALASGVTVMSEPGLFVEFSRQRGLAADGRCKAFSADGDGFGPAEGVGVLVVERLSDAVRNGHRVLALVRGSAVNQDGASNGLTAPNGPSQQRVIRQALADAGLTAGEVDAVEAHGTGTALGDPIEAQALLATYGRDRPEDRPVYLGSVKSNIGHTQAAAGVAGVIKMVRALREGVLPPTLHAAEPSPHVDWDAGALRLLNETTPWPETGQPRRAAVSSFGISGTNAHVLLEQAPEPPAPAPEPRPTALPVVLSGHTTGALHAQARTLATFLRTTPAPRLSDVAYTLATARATLSERAVLTATDPADLLPALDALGRGETAPGVVTGSAGVGGRLAFLISGQGSQRVGMGRELYAAFPVFVEAFDAVVAELDRELAGHVGHGLRDVVWGEGELLGETVFTQAGLFAVEVALFRLVESFGVRPDFLLGHSIGELAAAHVAGVWSLSDAAAVVAARGRLMQALPVGGAMVAVQATEAEVADVLGNGAEIAAVNGPSSVVISGDETAVLAAADALKELGRKTKRLAVSHAFHSARMEPMLAEFRAVLEGVSYAEPQLPIVSNLTGRVASAGELTDPAYWVRQVREAVRFGDGVAELRAAGVRTFLELGPDSVLTAMARQDGLVAQPLLRAGRDEWATFVGALAVVPVDWAVFFAGSGARVVDLPGYSFQRRRYWLEPSASEPTAVGDADPAFWAAVEAGDAERVADSLDLAGERRDALADVLPAFASWHRGRRDRTLSYETVWQPWTPKDGRPLTGTWLVIDRADAADPARRCADALARAGARVEALSLPTGLSREEAADRVRAVGPLDGIVWLLAGEPGRHPEHPALTAWFADTVSLVQGLSDAGCTAPLWCVTEQAVAVGAEPAPPADRAQVWGFGRSAALELPTAWGGLVDLPADADDRVWSRLAGLVAGDDTEDQVALRTTGTWTHRLRRTVAPDRTAGWTPTGTVLITGGTGGLGAHVARWAAAEGADHLVLTARRGARAPGADALTAELTAHGARVTVAACDVADRDALARLIADIEDEGAPIRAVVHTAGVAQAAPFTDTDLAACAYITEGKVLGAEHLDALFGDRPLDAFVLFSSIAGTWGSGAQGAYAAGNAYLDALARHRRSRGLAATALAWGPWAGAGMAAGESGEHLARRGLRAMAADRAIALLARAVARPEAVTVLADVDWEPFVRRFTALRPSALLADLPEARVQQARADRPAAGPGPEGEPELIRRLGRATPEEGERLLLDLVRREVSATLALPAGELPPAGRAFRDLGFDSLTAVELRDRLARASGLDLPSTLVFDHPTPGALAAYLLGELAGADRPSDGDTPAPAALDSDPIAVVGMACRYPGAVHGPEDLWRLVADGVDAVSEFPDDRGWDLDALYDPDPDRPGTTYAREGGFLDTAAEFDATLFGISPREALAMDPQQRLLLETTWETFENAGIAPTAVKGRPVGVFVGGAACGYGSGGDLPEGVEGYALTGSVSSVLSGRVAYAFGLEGPALTVDTACSSSLVALHLAARALQRGECSLALAGGVTVMATPTGFVEFSRQRGLSPDGRCKAFAAAADGTGWSEGVGLLLVERLSDAVRNGHRVLALVRGSAVNQDGASNGLTAPNGPSQQRVIRQALADAGLTAGEVDAVEAHGTGTALGDPIEAQALLATYGRDRPEDRPLYLGSVKSNIGHTTAAAGVAGVIKMVMAMREGVLPATLHVDDPTPHVDWSSGTVELLTEPRPWPRLDRPRRAGVSAFGISGTNAHIVLEQPPAAPPLPAPAASDGTLLPFLLSGHSERALRAQARRLADHLATPDAPELTGLAHALAVSRAALTHRAVVTATTPEGLRAALTGLAEGDSGVDAVTGVAQSEARPVFVFPGQGSQWAEMAGGLLTASPAFAERIQACEEALAPFVDWSLTSVLRSESDAWLERVDVVQPVLWAVMVSLAELWRAHGVRPAAVVGHSQGEIAAACVAGALTLADGAKVVALRSRAVLALAGRGGMASVGVSAEQAAGLTAPHGERISVAAVNGPHSVTLSGDPDALDALLADCERDGIWARRVPVDYASHSPQVEELRERLLTDLADLTPKAADIPFYSTVTGGPLDDTTGLDAAYWYTNLRGTVLLDDTVRALLDAGHDAFIETSAHPVLTTGILETVESTGARAAVLSTLRRGEGGPDRFTTALAQAYVHGVDVDWDRTLPGGGPRPAGLPTYAFQRERYWLTGATGGTADARGLGLVPCAHPVLGAAVALADSDGVVLTGRIGRRTHPWLAEHLAPGTALLPGAAFVDLALHAARSTGLDTVEELTLHAPLPLPEHGGVRVQVTVGAAHADGRHPVAVHSCPDDPDTAGPWTRHADGLLALAADGADAVDEIADDLAAWPPPAAEPLPVPAGDDTGHDVLRAVWSSGTDLYAEVALSPDQRRTASGHGLHPLLLTAALRAAGALDTEDTGAAGEILMPFAWAGITLHTAGVTALRVRLEAAGGAPGTLSLAAVTDTGAPALTVRSLALRAVSPEQFADTLARTAASSSLAPKLLTTARPADETAPEAAPDTAAGDALRRRLAALGEADRQRALSDLVVSHVTAVLGHSADDVTADKPLRELGLDSMAAVELRGRLGTALGLRLPVTLVFSHPTPAALAAHLATELALDDTPAATPAEGAFGRLENALNRLPSDQDTQAAVTRRLEALLWKWRDRTEADAPAPALSGEALAASSADEIFDLLDRELGTA</sequence>
<feature type="active site" description="Proton donor; for dehydratase activity" evidence="9">
    <location>
        <position position="1117"/>
    </location>
</feature>
<evidence type="ECO:0000259" key="11">
    <source>
        <dbReference type="PROSITE" id="PS52004"/>
    </source>
</evidence>
<dbReference type="Gene3D" id="3.30.70.3290">
    <property type="match status" value="3"/>
</dbReference>
<feature type="region of interest" description="N-terminal hotdog fold" evidence="9">
    <location>
        <begin position="919"/>
        <end position="1043"/>
    </location>
</feature>
<dbReference type="Pfam" id="PF00550">
    <property type="entry name" value="PP-binding"/>
    <property type="match status" value="3"/>
</dbReference>
<dbReference type="Pfam" id="PF21089">
    <property type="entry name" value="PKS_DH_N"/>
    <property type="match status" value="2"/>
</dbReference>
<dbReference type="InterPro" id="IPR014030">
    <property type="entry name" value="Ketoacyl_synth_N"/>
</dbReference>
<dbReference type="SUPFAM" id="SSF50129">
    <property type="entry name" value="GroES-like"/>
    <property type="match status" value="1"/>
</dbReference>
<feature type="domain" description="Ketosynthase family 3 (KS3)" evidence="11">
    <location>
        <begin position="31"/>
        <end position="457"/>
    </location>
</feature>
<dbReference type="FunFam" id="3.40.47.10:FF:000019">
    <property type="entry name" value="Polyketide synthase type I"/>
    <property type="match status" value="3"/>
</dbReference>
<dbReference type="SMART" id="SM00827">
    <property type="entry name" value="PKS_AT"/>
    <property type="match status" value="3"/>
</dbReference>
<name>A0A919E9W2_9ACTN</name>
<dbReference type="Gene3D" id="3.40.50.720">
    <property type="entry name" value="NAD(P)-binding Rossmann-like Domain"/>
    <property type="match status" value="4"/>
</dbReference>
<keyword evidence="14" id="KW-1185">Reference proteome</keyword>
<comment type="caution">
    <text evidence="9">Lacks conserved residue(s) required for the propagation of feature annotation.</text>
</comment>
<dbReference type="SMART" id="SM00826">
    <property type="entry name" value="PKS_DH"/>
    <property type="match status" value="2"/>
</dbReference>
<dbReference type="InterPro" id="IPR032821">
    <property type="entry name" value="PKS_assoc"/>
</dbReference>
<dbReference type="Pfam" id="PF08990">
    <property type="entry name" value="Docking"/>
    <property type="match status" value="1"/>
</dbReference>
<evidence type="ECO:0000313" key="14">
    <source>
        <dbReference type="Proteomes" id="UP000630718"/>
    </source>
</evidence>
<evidence type="ECO:0000256" key="9">
    <source>
        <dbReference type="PROSITE-ProRule" id="PRU01363"/>
    </source>
</evidence>
<dbReference type="CDD" id="cd08956">
    <property type="entry name" value="KR_3_FAS_SDR_x"/>
    <property type="match status" value="1"/>
</dbReference>
<dbReference type="Gene3D" id="3.10.129.110">
    <property type="entry name" value="Polyketide synthase dehydratase"/>
    <property type="match status" value="2"/>
</dbReference>
<organism evidence="13 14">
    <name type="scientific">Streptomyces fumanus</name>
    <dbReference type="NCBI Taxonomy" id="67302"/>
    <lineage>
        <taxon>Bacteria</taxon>
        <taxon>Bacillati</taxon>
        <taxon>Actinomycetota</taxon>
        <taxon>Actinomycetes</taxon>
        <taxon>Kitasatosporales</taxon>
        <taxon>Streptomycetaceae</taxon>
        <taxon>Streptomyces</taxon>
    </lineage>
</organism>
<dbReference type="InterPro" id="IPR013968">
    <property type="entry name" value="PKS_KR"/>
</dbReference>
<keyword evidence="7" id="KW-0511">Multifunctional enzyme</keyword>
<dbReference type="InterPro" id="IPR016035">
    <property type="entry name" value="Acyl_Trfase/lysoPLipase"/>
</dbReference>
<dbReference type="InterPro" id="IPR009081">
    <property type="entry name" value="PP-bd_ACP"/>
</dbReference>
<dbReference type="PROSITE" id="PS01162">
    <property type="entry name" value="QOR_ZETA_CRYSTAL"/>
    <property type="match status" value="1"/>
</dbReference>
<dbReference type="FunFam" id="1.10.1200.10:FF:000007">
    <property type="entry name" value="Probable polyketide synthase pks17"/>
    <property type="match status" value="1"/>
</dbReference>
<evidence type="ECO:0000259" key="10">
    <source>
        <dbReference type="PROSITE" id="PS50075"/>
    </source>
</evidence>
<dbReference type="InterPro" id="IPR018201">
    <property type="entry name" value="Ketoacyl_synth_AS"/>
</dbReference>
<evidence type="ECO:0000256" key="4">
    <source>
        <dbReference type="ARBA" id="ARBA00022553"/>
    </source>
</evidence>
<evidence type="ECO:0000256" key="7">
    <source>
        <dbReference type="ARBA" id="ARBA00023268"/>
    </source>
</evidence>
<dbReference type="Pfam" id="PF08659">
    <property type="entry name" value="KR"/>
    <property type="match status" value="2"/>
</dbReference>
<dbReference type="Pfam" id="PF00109">
    <property type="entry name" value="ketoacyl-synt"/>
    <property type="match status" value="3"/>
</dbReference>
<dbReference type="CDD" id="cd08952">
    <property type="entry name" value="KR_1_SDR_x"/>
    <property type="match status" value="1"/>
</dbReference>
<dbReference type="InterPro" id="IPR002364">
    <property type="entry name" value="Quin_OxRdtase/zeta-crystal_CS"/>
</dbReference>
<dbReference type="InterPro" id="IPR036736">
    <property type="entry name" value="ACP-like_sf"/>
</dbReference>
<dbReference type="PROSITE" id="PS00012">
    <property type="entry name" value="PHOSPHOPANTETHEINE"/>
    <property type="match status" value="3"/>
</dbReference>
<dbReference type="PANTHER" id="PTHR43775:SF51">
    <property type="entry name" value="INACTIVE PHENOLPHTHIOCEROL SYNTHESIS POLYKETIDE SYNTHASE TYPE I PKS1-RELATED"/>
    <property type="match status" value="1"/>
</dbReference>
<comment type="caution">
    <text evidence="13">The sequence shown here is derived from an EMBL/GenBank/DDBJ whole genome shotgun (WGS) entry which is preliminary data.</text>
</comment>
<evidence type="ECO:0000259" key="12">
    <source>
        <dbReference type="PROSITE" id="PS52019"/>
    </source>
</evidence>
<dbReference type="Gene3D" id="1.10.1200.10">
    <property type="entry name" value="ACP-like"/>
    <property type="match status" value="3"/>
</dbReference>
<dbReference type="Pfam" id="PF14765">
    <property type="entry name" value="PS-DH"/>
    <property type="match status" value="2"/>
</dbReference>
<evidence type="ECO:0000256" key="2">
    <source>
        <dbReference type="ARBA" id="ARBA00004792"/>
    </source>
</evidence>
<dbReference type="GO" id="GO:0031177">
    <property type="term" value="F:phosphopantetheine binding"/>
    <property type="evidence" value="ECO:0007669"/>
    <property type="project" value="InterPro"/>
</dbReference>
<feature type="domain" description="Carrier" evidence="10">
    <location>
        <begin position="1940"/>
        <end position="2015"/>
    </location>
</feature>
<dbReference type="InterPro" id="IPR036291">
    <property type="entry name" value="NAD(P)-bd_dom_sf"/>
</dbReference>
<dbReference type="FunFam" id="3.90.180.10:FF:000032">
    <property type="entry name" value="Probable polyketide synthase pks1"/>
    <property type="match status" value="1"/>
</dbReference>
<dbReference type="PROSITE" id="PS52019">
    <property type="entry name" value="PKS_MFAS_DH"/>
    <property type="match status" value="2"/>
</dbReference>
<dbReference type="InterPro" id="IPR011032">
    <property type="entry name" value="GroES-like_sf"/>
</dbReference>
<dbReference type="InterPro" id="IPR006162">
    <property type="entry name" value="Ppantetheine_attach_site"/>
</dbReference>
<feature type="region of interest" description="C-terminal hotdog fold" evidence="9">
    <location>
        <begin position="1056"/>
        <end position="1195"/>
    </location>
</feature>
<feature type="region of interest" description="C-terminal hotdog fold" evidence="9">
    <location>
        <begin position="4585"/>
        <end position="4725"/>
    </location>
</feature>
<dbReference type="Pfam" id="PF13602">
    <property type="entry name" value="ADH_zinc_N_2"/>
    <property type="match status" value="1"/>
</dbReference>
<dbReference type="CDD" id="cd05195">
    <property type="entry name" value="enoyl_red"/>
    <property type="match status" value="1"/>
</dbReference>
<dbReference type="Pfam" id="PF00698">
    <property type="entry name" value="Acyl_transf_1"/>
    <property type="match status" value="3"/>
</dbReference>
<dbReference type="GO" id="GO:0016491">
    <property type="term" value="F:oxidoreductase activity"/>
    <property type="evidence" value="ECO:0007669"/>
    <property type="project" value="InterPro"/>
</dbReference>
<dbReference type="Gene3D" id="3.40.366.10">
    <property type="entry name" value="Malonyl-Coenzyme A Acyl Carrier Protein, domain 2"/>
    <property type="match status" value="3"/>
</dbReference>
<dbReference type="Pfam" id="PF22953">
    <property type="entry name" value="SpnB_Rossmann"/>
    <property type="match status" value="1"/>
</dbReference>
<dbReference type="RefSeq" id="WP_190207792.1">
    <property type="nucleotide sequence ID" value="NZ_BNBI01000017.1"/>
</dbReference>
<feature type="domain" description="Carrier" evidence="10">
    <location>
        <begin position="4779"/>
        <end position="4853"/>
    </location>
</feature>
<dbReference type="InterPro" id="IPR049551">
    <property type="entry name" value="PKS_DH_C"/>
</dbReference>
<evidence type="ECO:0000256" key="6">
    <source>
        <dbReference type="ARBA" id="ARBA00023194"/>
    </source>
</evidence>
<feature type="region of interest" description="N-terminal hotdog fold" evidence="9">
    <location>
        <begin position="4449"/>
        <end position="4574"/>
    </location>
</feature>
<dbReference type="SMART" id="SM01294">
    <property type="entry name" value="PKS_PP_betabranch"/>
    <property type="match status" value="3"/>
</dbReference>
<feature type="domain" description="PKS/mFAS DH" evidence="12">
    <location>
        <begin position="919"/>
        <end position="1195"/>
    </location>
</feature>
<feature type="domain" description="Ketosynthase family 3 (KS3)" evidence="11">
    <location>
        <begin position="3552"/>
        <end position="3977"/>
    </location>
</feature>
<reference evidence="13" key="2">
    <citation type="submission" date="2020-09" db="EMBL/GenBank/DDBJ databases">
        <authorList>
            <person name="Sun Q."/>
            <person name="Ohkuma M."/>
        </authorList>
    </citation>
    <scope>NUCLEOTIDE SEQUENCE</scope>
    <source>
        <strain evidence="13">JCM 4477</strain>
    </source>
</reference>
<dbReference type="InterPro" id="IPR050091">
    <property type="entry name" value="PKS_NRPS_Biosynth_Enz"/>
</dbReference>
<dbReference type="GO" id="GO:0004315">
    <property type="term" value="F:3-oxoacyl-[acyl-carrier-protein] synthase activity"/>
    <property type="evidence" value="ECO:0007669"/>
    <property type="project" value="InterPro"/>
</dbReference>
<protein>
    <submittedName>
        <fullName evidence="13">Uncharacterized protein</fullName>
    </submittedName>
</protein>
<evidence type="ECO:0000313" key="13">
    <source>
        <dbReference type="EMBL" id="GHF28231.1"/>
    </source>
</evidence>
<gene>
    <name evidence="13" type="ORF">GCM10018772_62380</name>
</gene>
<feature type="active site" description="Proton acceptor; for dehydratase activity" evidence="9">
    <location>
        <position position="951"/>
    </location>
</feature>
<keyword evidence="8" id="KW-0012">Acyltransferase</keyword>
<dbReference type="InterPro" id="IPR020841">
    <property type="entry name" value="PKS_Beta-ketoAc_synthase_dom"/>
</dbReference>
<keyword evidence="4" id="KW-0597">Phosphoprotein</keyword>
<dbReference type="SMART" id="SM00823">
    <property type="entry name" value="PKS_PP"/>
    <property type="match status" value="3"/>
</dbReference>
<dbReference type="Proteomes" id="UP000630718">
    <property type="component" value="Unassembled WGS sequence"/>
</dbReference>
<dbReference type="SMART" id="SM00829">
    <property type="entry name" value="PKS_ER"/>
    <property type="match status" value="1"/>
</dbReference>
<dbReference type="InterPro" id="IPR016039">
    <property type="entry name" value="Thiolase-like"/>
</dbReference>
<dbReference type="InterPro" id="IPR014043">
    <property type="entry name" value="Acyl_transferase_dom"/>
</dbReference>
<dbReference type="Pfam" id="PF16197">
    <property type="entry name" value="KAsynt_C_assoc"/>
    <property type="match status" value="3"/>
</dbReference>
<dbReference type="InterPro" id="IPR049900">
    <property type="entry name" value="PKS_mFAS_DH"/>
</dbReference>
<dbReference type="NCBIfam" id="NF045894">
    <property type="entry name" value="PKS_plus_SDR"/>
    <property type="match status" value="1"/>
</dbReference>
<evidence type="ECO:0000256" key="8">
    <source>
        <dbReference type="ARBA" id="ARBA00023315"/>
    </source>
</evidence>
<dbReference type="InterPro" id="IPR055123">
    <property type="entry name" value="SpnB-like_Rossmann"/>
</dbReference>
<dbReference type="Pfam" id="PF02801">
    <property type="entry name" value="Ketoacyl-synt_C"/>
    <property type="match status" value="3"/>
</dbReference>
<dbReference type="FunFam" id="3.40.366.10:FF:000002">
    <property type="entry name" value="Probable polyketide synthase 2"/>
    <property type="match status" value="2"/>
</dbReference>
<dbReference type="InterPro" id="IPR013154">
    <property type="entry name" value="ADH-like_N"/>
</dbReference>
<dbReference type="SUPFAM" id="SSF55048">
    <property type="entry name" value="Probable ACP-binding domain of malonyl-CoA ACP transacylase"/>
    <property type="match status" value="3"/>
</dbReference>
<dbReference type="InterPro" id="IPR020806">
    <property type="entry name" value="PKS_PP-bd"/>
</dbReference>
<keyword evidence="5" id="KW-0808">Transferase</keyword>
<dbReference type="PROSITE" id="PS00606">
    <property type="entry name" value="KS3_1"/>
    <property type="match status" value="3"/>
</dbReference>
<dbReference type="InterPro" id="IPR015083">
    <property type="entry name" value="NorB/c/GfsB-D-like_docking"/>
</dbReference>
<keyword evidence="6" id="KW-0045">Antibiotic biosynthesis</keyword>
<evidence type="ECO:0000256" key="5">
    <source>
        <dbReference type="ARBA" id="ARBA00022679"/>
    </source>
</evidence>
<dbReference type="GO" id="GO:0004312">
    <property type="term" value="F:fatty acid synthase activity"/>
    <property type="evidence" value="ECO:0007669"/>
    <property type="project" value="TreeGrafter"/>
</dbReference>
<dbReference type="SMART" id="SM00822">
    <property type="entry name" value="PKS_KR"/>
    <property type="match status" value="2"/>
</dbReference>
<dbReference type="InterPro" id="IPR001227">
    <property type="entry name" value="Ac_transferase_dom_sf"/>
</dbReference>
<dbReference type="PROSITE" id="PS50075">
    <property type="entry name" value="CARRIER"/>
    <property type="match status" value="3"/>
</dbReference>
<dbReference type="SUPFAM" id="SSF52151">
    <property type="entry name" value="FabD/lysophospholipase-like"/>
    <property type="match status" value="3"/>
</dbReference>
<comment type="cofactor">
    <cofactor evidence="1">
        <name>pantetheine 4'-phosphate</name>
        <dbReference type="ChEBI" id="CHEBI:47942"/>
    </cofactor>
</comment>
<dbReference type="SUPFAM" id="SSF51735">
    <property type="entry name" value="NAD(P)-binding Rossmann-fold domains"/>
    <property type="match status" value="5"/>
</dbReference>
<dbReference type="SUPFAM" id="SSF53901">
    <property type="entry name" value="Thiolase-like"/>
    <property type="match status" value="3"/>
</dbReference>
<feature type="domain" description="Carrier" evidence="10">
    <location>
        <begin position="3458"/>
        <end position="3533"/>
    </location>
</feature>
<feature type="domain" description="Ketosynthase family 3 (KS3)" evidence="11">
    <location>
        <begin position="2036"/>
        <end position="2462"/>
    </location>
</feature>
<dbReference type="GO" id="GO:0008270">
    <property type="term" value="F:zinc ion binding"/>
    <property type="evidence" value="ECO:0007669"/>
    <property type="project" value="InterPro"/>
</dbReference>
<dbReference type="Pfam" id="PF08240">
    <property type="entry name" value="ADH_N"/>
    <property type="match status" value="1"/>
</dbReference>
<feature type="domain" description="PKS/mFAS DH" evidence="12">
    <location>
        <begin position="4449"/>
        <end position="4725"/>
    </location>
</feature>
<proteinExistence type="predicted"/>
<dbReference type="InterPro" id="IPR041618">
    <property type="entry name" value="PKS_DE"/>
</dbReference>
<reference evidence="13" key="1">
    <citation type="journal article" date="2014" name="Int. J. Syst. Evol. Microbiol.">
        <title>Complete genome sequence of Corynebacterium casei LMG S-19264T (=DSM 44701T), isolated from a smear-ripened cheese.</title>
        <authorList>
            <consortium name="US DOE Joint Genome Institute (JGI-PGF)"/>
            <person name="Walter F."/>
            <person name="Albersmeier A."/>
            <person name="Kalinowski J."/>
            <person name="Ruckert C."/>
        </authorList>
    </citation>
    <scope>NUCLEOTIDE SEQUENCE</scope>
    <source>
        <strain evidence="13">JCM 4477</strain>
    </source>
</reference>
<dbReference type="PROSITE" id="PS52004">
    <property type="entry name" value="KS3_2"/>
    <property type="match status" value="3"/>
</dbReference>
<dbReference type="InterPro" id="IPR020807">
    <property type="entry name" value="PKS_DH"/>
</dbReference>
<dbReference type="GO" id="GO:0033068">
    <property type="term" value="P:macrolide biosynthetic process"/>
    <property type="evidence" value="ECO:0007669"/>
    <property type="project" value="UniProtKB-ARBA"/>
</dbReference>
<dbReference type="CDD" id="cd00833">
    <property type="entry name" value="PKS"/>
    <property type="match status" value="3"/>
</dbReference>
<keyword evidence="3" id="KW-0596">Phosphopantetheine</keyword>
<dbReference type="PANTHER" id="PTHR43775">
    <property type="entry name" value="FATTY ACID SYNTHASE"/>
    <property type="match status" value="1"/>
</dbReference>
<dbReference type="InterPro" id="IPR049552">
    <property type="entry name" value="PKS_DH_N"/>
</dbReference>
<dbReference type="Gene3D" id="3.40.47.10">
    <property type="match status" value="3"/>
</dbReference>
<dbReference type="GO" id="GO:0006633">
    <property type="term" value="P:fatty acid biosynthetic process"/>
    <property type="evidence" value="ECO:0007669"/>
    <property type="project" value="InterPro"/>
</dbReference>
<dbReference type="InterPro" id="IPR020843">
    <property type="entry name" value="ER"/>
</dbReference>
<dbReference type="SMART" id="SM00825">
    <property type="entry name" value="PKS_KS"/>
    <property type="match status" value="3"/>
</dbReference>
<accession>A0A919E9W2</accession>
<dbReference type="InterPro" id="IPR057326">
    <property type="entry name" value="KR_dom"/>
</dbReference>
<dbReference type="Pfam" id="PF18369">
    <property type="entry name" value="PKS_DE"/>
    <property type="match status" value="1"/>
</dbReference>
<dbReference type="InterPro" id="IPR042104">
    <property type="entry name" value="PKS_dehydratase_sf"/>
</dbReference>
<evidence type="ECO:0000256" key="3">
    <source>
        <dbReference type="ARBA" id="ARBA00022450"/>
    </source>
</evidence>
<dbReference type="InterPro" id="IPR014031">
    <property type="entry name" value="Ketoacyl_synth_C"/>
</dbReference>
<dbReference type="EMBL" id="BNBI01000017">
    <property type="protein sequence ID" value="GHF28231.1"/>
    <property type="molecule type" value="Genomic_DNA"/>
</dbReference>
<dbReference type="FunFam" id="3.40.50.720:FF:000209">
    <property type="entry name" value="Polyketide synthase Pks12"/>
    <property type="match status" value="1"/>
</dbReference>
<dbReference type="SUPFAM" id="SSF47336">
    <property type="entry name" value="ACP-like"/>
    <property type="match status" value="3"/>
</dbReference>
<evidence type="ECO:0000256" key="1">
    <source>
        <dbReference type="ARBA" id="ARBA00001957"/>
    </source>
</evidence>
<comment type="pathway">
    <text evidence="2">Antibiotic biosynthesis.</text>
</comment>
<dbReference type="InterPro" id="IPR016036">
    <property type="entry name" value="Malonyl_transacylase_ACP-bd"/>
</dbReference>
<dbReference type="Gene3D" id="6.10.140.1830">
    <property type="match status" value="1"/>
</dbReference>
<dbReference type="Gene3D" id="3.90.180.10">
    <property type="entry name" value="Medium-chain alcohol dehydrogenases, catalytic domain"/>
    <property type="match status" value="1"/>
</dbReference>